<dbReference type="PANTHER" id="PTHR24096:SF413">
    <property type="entry name" value="PEROXISOMAL OPC-8:0-COA LIGASE 1"/>
    <property type="match status" value="1"/>
</dbReference>
<dbReference type="Gene3D" id="3.40.50.12780">
    <property type="entry name" value="N-terminal domain of ligase-like"/>
    <property type="match status" value="1"/>
</dbReference>
<reference evidence="6" key="1">
    <citation type="submission" date="2019-03" db="EMBL/GenBank/DDBJ databases">
        <authorList>
            <person name="Mank J."/>
            <person name="Almeida P."/>
        </authorList>
    </citation>
    <scope>NUCLEOTIDE SEQUENCE</scope>
    <source>
        <strain evidence="6">78183</strain>
    </source>
</reference>
<evidence type="ECO:0000256" key="3">
    <source>
        <dbReference type="SAM" id="Phobius"/>
    </source>
</evidence>
<keyword evidence="3" id="KW-1133">Transmembrane helix</keyword>
<dbReference type="Pfam" id="PF13193">
    <property type="entry name" value="AMP-binding_C"/>
    <property type="match status" value="1"/>
</dbReference>
<gene>
    <name evidence="6" type="ORF">SVIM_LOCUS213613</name>
</gene>
<dbReference type="Gene3D" id="3.30.300.30">
    <property type="match status" value="1"/>
</dbReference>
<dbReference type="EMBL" id="CAADRP010001446">
    <property type="protein sequence ID" value="VFU38863.1"/>
    <property type="molecule type" value="Genomic_DNA"/>
</dbReference>
<evidence type="ECO:0000313" key="6">
    <source>
        <dbReference type="EMBL" id="VFU38863.1"/>
    </source>
</evidence>
<dbReference type="InterPro" id="IPR025110">
    <property type="entry name" value="AMP-bd_C"/>
</dbReference>
<comment type="similarity">
    <text evidence="1">Belongs to the ATP-dependent AMP-binding enzyme family.</text>
</comment>
<dbReference type="GO" id="GO:0016405">
    <property type="term" value="F:CoA-ligase activity"/>
    <property type="evidence" value="ECO:0007669"/>
    <property type="project" value="TreeGrafter"/>
</dbReference>
<dbReference type="AlphaFoldDB" id="A0A6N2LEA6"/>
<evidence type="ECO:0000256" key="1">
    <source>
        <dbReference type="ARBA" id="ARBA00006432"/>
    </source>
</evidence>
<proteinExistence type="inferred from homology"/>
<evidence type="ECO:0000259" key="5">
    <source>
        <dbReference type="Pfam" id="PF13193"/>
    </source>
</evidence>
<organism evidence="6">
    <name type="scientific">Salix viminalis</name>
    <name type="common">Common osier</name>
    <name type="synonym">Basket willow</name>
    <dbReference type="NCBI Taxonomy" id="40686"/>
    <lineage>
        <taxon>Eukaryota</taxon>
        <taxon>Viridiplantae</taxon>
        <taxon>Streptophyta</taxon>
        <taxon>Embryophyta</taxon>
        <taxon>Tracheophyta</taxon>
        <taxon>Spermatophyta</taxon>
        <taxon>Magnoliopsida</taxon>
        <taxon>eudicotyledons</taxon>
        <taxon>Gunneridae</taxon>
        <taxon>Pentapetalae</taxon>
        <taxon>rosids</taxon>
        <taxon>fabids</taxon>
        <taxon>Malpighiales</taxon>
        <taxon>Salicaceae</taxon>
        <taxon>Saliceae</taxon>
        <taxon>Salix</taxon>
    </lineage>
</organism>
<dbReference type="PROSITE" id="PS00455">
    <property type="entry name" value="AMP_BINDING"/>
    <property type="match status" value="1"/>
</dbReference>
<evidence type="ECO:0000256" key="2">
    <source>
        <dbReference type="ARBA" id="ARBA00022598"/>
    </source>
</evidence>
<evidence type="ECO:0008006" key="7">
    <source>
        <dbReference type="Google" id="ProtNLM"/>
    </source>
</evidence>
<keyword evidence="3" id="KW-0812">Transmembrane</keyword>
<dbReference type="InterPro" id="IPR042099">
    <property type="entry name" value="ANL_N_sf"/>
</dbReference>
<dbReference type="PANTHER" id="PTHR24096">
    <property type="entry name" value="LONG-CHAIN-FATTY-ACID--COA LIGASE"/>
    <property type="match status" value="1"/>
</dbReference>
<feature type="transmembrane region" description="Helical" evidence="3">
    <location>
        <begin position="70"/>
        <end position="92"/>
    </location>
</feature>
<dbReference type="FunFam" id="3.30.300.30:FF:000007">
    <property type="entry name" value="4-coumarate--CoA ligase 2"/>
    <property type="match status" value="1"/>
</dbReference>
<dbReference type="InterPro" id="IPR045851">
    <property type="entry name" value="AMP-bd_C_sf"/>
</dbReference>
<keyword evidence="3" id="KW-0472">Membrane</keyword>
<name>A0A6N2LEA6_SALVM</name>
<feature type="domain" description="AMP-binding enzyme C-terminal" evidence="5">
    <location>
        <begin position="284"/>
        <end position="359"/>
    </location>
</feature>
<dbReference type="InterPro" id="IPR000873">
    <property type="entry name" value="AMP-dep_synth/lig_dom"/>
</dbReference>
<accession>A0A6N2LEA6</accession>
<dbReference type="GO" id="GO:0005777">
    <property type="term" value="C:peroxisome"/>
    <property type="evidence" value="ECO:0007669"/>
    <property type="project" value="TreeGrafter"/>
</dbReference>
<dbReference type="InterPro" id="IPR020845">
    <property type="entry name" value="AMP-binding_CS"/>
</dbReference>
<keyword evidence="2" id="KW-0436">Ligase</keyword>
<dbReference type="SUPFAM" id="SSF56801">
    <property type="entry name" value="Acetyl-CoA synthetase-like"/>
    <property type="match status" value="1"/>
</dbReference>
<dbReference type="Pfam" id="PF00501">
    <property type="entry name" value="AMP-binding"/>
    <property type="match status" value="1"/>
</dbReference>
<sequence length="373" mass="40633">MVKNEPSGSRVREQVNQDDTATILYSSGTTGESKGVVSSHKNLIAMVQTVVERFRLNEGDHKFVCTVPMFHIYGLAVFATGILAAGSTVIVLSKFDMGEMLSTIVKYRATYLPLVPPILVALINGADQLRAWYDLSSLKFVISGGAPLSKEVIEGFSEKYPGVAILQAYGLTESAGVGASMDTLEESRRYGTAGLLSPNTEAKIVDPESSKALLVNQTGELWLRAPSVMKGYFRNAEATSSTIDSEGWLRTGDLCYIDDDGFIFVVDRLKELIKYKGYQVPPAELEALLPTHPDISDAAVIPFPDKQAGQFPMAYVVRKAGSNLSEKAVMDFITGLVAPYKRIRRVAFIAAIPRNPSGKILRKDLIKLATSKI</sequence>
<evidence type="ECO:0000259" key="4">
    <source>
        <dbReference type="Pfam" id="PF00501"/>
    </source>
</evidence>
<feature type="domain" description="AMP-dependent synthetase/ligase" evidence="4">
    <location>
        <begin position="11"/>
        <end position="233"/>
    </location>
</feature>
<protein>
    <recommendedName>
        <fullName evidence="7">4-coumarate--CoA ligase</fullName>
    </recommendedName>
</protein>